<accession>A0A4Q2D0L4</accession>
<gene>
    <name evidence="1" type="ORF">EST38_g13135</name>
</gene>
<reference evidence="1 2" key="1">
    <citation type="submission" date="2019-01" db="EMBL/GenBank/DDBJ databases">
        <title>Draft genome sequence of Psathyrella aberdarensis IHI B618.</title>
        <authorList>
            <person name="Buettner E."/>
            <person name="Kellner H."/>
        </authorList>
    </citation>
    <scope>NUCLEOTIDE SEQUENCE [LARGE SCALE GENOMIC DNA]</scope>
    <source>
        <strain evidence="1 2">IHI B618</strain>
    </source>
</reference>
<dbReference type="Proteomes" id="UP000290288">
    <property type="component" value="Unassembled WGS sequence"/>
</dbReference>
<organism evidence="1 2">
    <name type="scientific">Candolleomyces aberdarensis</name>
    <dbReference type="NCBI Taxonomy" id="2316362"/>
    <lineage>
        <taxon>Eukaryota</taxon>
        <taxon>Fungi</taxon>
        <taxon>Dikarya</taxon>
        <taxon>Basidiomycota</taxon>
        <taxon>Agaricomycotina</taxon>
        <taxon>Agaricomycetes</taxon>
        <taxon>Agaricomycetidae</taxon>
        <taxon>Agaricales</taxon>
        <taxon>Agaricineae</taxon>
        <taxon>Psathyrellaceae</taxon>
        <taxon>Candolleomyces</taxon>
    </lineage>
</organism>
<evidence type="ECO:0000313" key="2">
    <source>
        <dbReference type="Proteomes" id="UP000290288"/>
    </source>
</evidence>
<keyword evidence="2" id="KW-1185">Reference proteome</keyword>
<sequence>MFHYTGGDVDILSDDDTRFSQEAQSKLLSSPVILKHTKSRATTDNPAASGPFAPPASYTLLIFLPSPSQSTQKMSLDVPSLPTSGPTDASADLAAMYLTVKKSITDSLPSRDLSDVAASHGKDSADLLPQLHASSSTEPVTLSRSADMMAKHEWNLGSLDAVIVSASFLKNRINNLLWIKARLIKHQGHVLRCQTFAQRNLDAISCALYLDSKMGELRSSLSSSTDAAQC</sequence>
<dbReference type="EMBL" id="SDEE01001144">
    <property type="protein sequence ID" value="RXW12720.1"/>
    <property type="molecule type" value="Genomic_DNA"/>
</dbReference>
<evidence type="ECO:0000313" key="1">
    <source>
        <dbReference type="EMBL" id="RXW12720.1"/>
    </source>
</evidence>
<name>A0A4Q2D0L4_9AGAR</name>
<dbReference type="OrthoDB" id="3055094at2759"/>
<dbReference type="AlphaFoldDB" id="A0A4Q2D0L4"/>
<proteinExistence type="predicted"/>
<protein>
    <submittedName>
        <fullName evidence="1">Uncharacterized protein</fullName>
    </submittedName>
</protein>
<comment type="caution">
    <text evidence="1">The sequence shown here is derived from an EMBL/GenBank/DDBJ whole genome shotgun (WGS) entry which is preliminary data.</text>
</comment>